<sequence length="1421" mass="154975">MAAQDIQLALHAHLNNASLATNHQDLRRHLDDFSRDWKKEPTLDQFDASLRLLRESRGGPNSEIVSLWWAGYIQDAVLNDHIATLSPELNQVLLRAADPLTELVGSPSAAIIKRALQVCASIFPKVFRICCQDSASHVGLWNEYAIKMKHVALLHKDGVNEGITLSLSKYLQIIIQIQSHNQPNSIPQEADVPSLNEIPPNHPFLNAAALLQESDHLLRELLSVIQRPMVSSTIITAIINQTSALQRARPQYIPLILRTWLQFVKPAPPSHLSPLQIKFIEKSIRIQLLAISKMQLQPLQTQALTEALSAYGIRFSGGSLSRSQQQQLLNVDRDAGDDSRKSSKRARPSNQDMDDNDLKRPKAEPDIRAPNTPPQPGPGPSSVAIPPGFGQTLLGQINITQLPVHHVVDIILETLTSNNVPHLFHSFLVRSRKQTASTLPVMRLKEGPLPMPPPGVGPPPPGLMLNRPPPMLPGMAPPFPGGPFPPPHFLPHLGPPGQLPMPGPPPVGAPDARQEIKQEPKKEINISKLQLPRIPENVRVNINVLAPKHTPTHLPTRPIVAKSDAVTIGVVPRQKDGEASGKEVKEEPKKESEEVQRLLKQETFQAKPFEPTADRPSAEATLAPARKLLEEAFERIVASESLISVPGATGRKMLDAAANLTEHSALQEAESAMVPFDAAGTAQPVSKVVTKADWMAIVSRLLTRAFPLDSSEGGDASSRAMKESMVNYICEDFKQRRELALTWLHEEWYYDGMCCRQSEGMDEREPQYLWCLYKILDGITSGATQLDAKDRGLTRFLLEVPELPDGAVDVIQKYCDDPARAQVGITCLRDIVNLRPPSRSRALEILLGYTAHPEKLQRSMAIVTAKKWYLEHPTVGPKVEEYALMQLDTLKTYPVPKRDSVPSQAGHSTASALDSAAGSSMEGVTPTKEQAAEPTTHSEIKAEVKDEPMDNVRVKEASVDPMASTSLSANAASIEQAIIHADEDIGRLLELYFSLCAKNHSLLEVLFASYSSLDPFVQRVIRQRILPLMRSIKSDSAKLLALIRNFPVGAETLVLRIIHIQTDGVRPSPSLVSAVQEAVVLHDLNARFLVPIISGLTKREIFQCLPRIVSLLKGTERERRTVTDVFMKLLKGTGGSAPGQAPVASLPANANGRNSGTGVAAGAIVPANATGPLSTSQQSTVSAQGPILSPSELLIELHSMEDTVGWKSACEAMDICFNHPEIYKSEIIAVVLQQLLDQATLPSLFMRTVIQAITLYKNLIGFVNSMILARLVHKQVWERPVLWKGFVRCAKMMAPTSGSVLASLPKPQLKEVLAMEPSLKESVEAYLKAKSSGRRVGGGAAKQINMQNIAAAATTTMAPPTEAAAAATTEAAPTALGQTEESADAIKKEAEDEGLPPQSEPEAEMVVDIKTEVVADGPLAE</sequence>
<dbReference type="Pfam" id="PF12295">
    <property type="entry name" value="Symplekin_C"/>
    <property type="match status" value="1"/>
</dbReference>
<dbReference type="InterPro" id="IPR022075">
    <property type="entry name" value="Symplekin_C"/>
</dbReference>
<dbReference type="GO" id="GO:0005847">
    <property type="term" value="C:mRNA cleavage and polyadenylation specificity factor complex"/>
    <property type="evidence" value="ECO:0007669"/>
    <property type="project" value="TreeGrafter"/>
</dbReference>
<feature type="region of interest" description="Disordered" evidence="4">
    <location>
        <begin position="1360"/>
        <end position="1421"/>
    </location>
</feature>
<organism evidence="7 8">
    <name type="scientific">Mortierella alpina</name>
    <name type="common">Oleaginous fungus</name>
    <name type="synonym">Mortierella renispora</name>
    <dbReference type="NCBI Taxonomy" id="64518"/>
    <lineage>
        <taxon>Eukaryota</taxon>
        <taxon>Fungi</taxon>
        <taxon>Fungi incertae sedis</taxon>
        <taxon>Mucoromycota</taxon>
        <taxon>Mortierellomycotina</taxon>
        <taxon>Mortierellomycetes</taxon>
        <taxon>Mortierellales</taxon>
        <taxon>Mortierellaceae</taxon>
        <taxon>Mortierella</taxon>
    </lineage>
</organism>
<dbReference type="InterPro" id="IPR021850">
    <property type="entry name" value="Symplekin/Pta1"/>
</dbReference>
<comment type="subcellular location">
    <subcellularLocation>
        <location evidence="1">Nucleus</location>
    </subcellularLocation>
</comment>
<accession>A0A9P6J0U2</accession>
<feature type="compositionally biased region" description="Low complexity" evidence="4">
    <location>
        <begin position="1360"/>
        <end position="1375"/>
    </location>
</feature>
<evidence type="ECO:0000256" key="4">
    <source>
        <dbReference type="SAM" id="MobiDB-lite"/>
    </source>
</evidence>
<evidence type="ECO:0008006" key="9">
    <source>
        <dbReference type="Google" id="ProtNLM"/>
    </source>
</evidence>
<protein>
    <recommendedName>
        <fullName evidence="9">Symplekin</fullName>
    </recommendedName>
</protein>
<feature type="region of interest" description="Disordered" evidence="4">
    <location>
        <begin position="573"/>
        <end position="593"/>
    </location>
</feature>
<dbReference type="InterPro" id="IPR011989">
    <property type="entry name" value="ARM-like"/>
</dbReference>
<evidence type="ECO:0000259" key="5">
    <source>
        <dbReference type="Pfam" id="PF11935"/>
    </source>
</evidence>
<evidence type="ECO:0000313" key="8">
    <source>
        <dbReference type="Proteomes" id="UP000738359"/>
    </source>
</evidence>
<feature type="region of interest" description="Disordered" evidence="4">
    <location>
        <begin position="330"/>
        <end position="388"/>
    </location>
</feature>
<dbReference type="PANTHER" id="PTHR15245:SF20">
    <property type="entry name" value="SYMPLEKIN"/>
    <property type="match status" value="1"/>
</dbReference>
<keyword evidence="8" id="KW-1185">Reference proteome</keyword>
<dbReference type="GO" id="GO:0006397">
    <property type="term" value="P:mRNA processing"/>
    <property type="evidence" value="ECO:0007669"/>
    <property type="project" value="UniProtKB-KW"/>
</dbReference>
<dbReference type="Pfam" id="PF11935">
    <property type="entry name" value="SYMPK_PTA1_N"/>
    <property type="match status" value="1"/>
</dbReference>
<dbReference type="InterPro" id="IPR032460">
    <property type="entry name" value="Symplekin/Pta1_N"/>
</dbReference>
<feature type="compositionally biased region" description="Basic and acidic residues" evidence="4">
    <location>
        <begin position="356"/>
        <end position="367"/>
    </location>
</feature>
<dbReference type="OrthoDB" id="331600at2759"/>
<evidence type="ECO:0000256" key="1">
    <source>
        <dbReference type="ARBA" id="ARBA00004123"/>
    </source>
</evidence>
<gene>
    <name evidence="7" type="ORF">BGZ70_009629</name>
</gene>
<dbReference type="EMBL" id="JAAAHY010000799">
    <property type="protein sequence ID" value="KAF9957071.1"/>
    <property type="molecule type" value="Genomic_DNA"/>
</dbReference>
<evidence type="ECO:0000259" key="6">
    <source>
        <dbReference type="Pfam" id="PF12295"/>
    </source>
</evidence>
<evidence type="ECO:0000313" key="7">
    <source>
        <dbReference type="EMBL" id="KAF9957071.1"/>
    </source>
</evidence>
<feature type="compositionally biased region" description="Polar residues" evidence="4">
    <location>
        <begin position="901"/>
        <end position="912"/>
    </location>
</feature>
<dbReference type="Proteomes" id="UP000738359">
    <property type="component" value="Unassembled WGS sequence"/>
</dbReference>
<feature type="compositionally biased region" description="Basic and acidic residues" evidence="4">
    <location>
        <begin position="331"/>
        <end position="341"/>
    </location>
</feature>
<dbReference type="Gene3D" id="1.25.10.10">
    <property type="entry name" value="Leucine-rich Repeat Variant"/>
    <property type="match status" value="1"/>
</dbReference>
<reference evidence="7" key="1">
    <citation type="journal article" date="2020" name="Fungal Divers.">
        <title>Resolving the Mortierellaceae phylogeny through synthesis of multi-gene phylogenetics and phylogenomics.</title>
        <authorList>
            <person name="Vandepol N."/>
            <person name="Liber J."/>
            <person name="Desiro A."/>
            <person name="Na H."/>
            <person name="Kennedy M."/>
            <person name="Barry K."/>
            <person name="Grigoriev I.V."/>
            <person name="Miller A.N."/>
            <person name="O'Donnell K."/>
            <person name="Stajich J.E."/>
            <person name="Bonito G."/>
        </authorList>
    </citation>
    <scope>NUCLEOTIDE SEQUENCE</scope>
    <source>
        <strain evidence="7">CK1249</strain>
    </source>
</reference>
<proteinExistence type="predicted"/>
<feature type="domain" description="Symplekin C-terminal" evidence="6">
    <location>
        <begin position="1085"/>
        <end position="1314"/>
    </location>
</feature>
<keyword evidence="3" id="KW-0539">Nucleus</keyword>
<name>A0A9P6J0U2_MORAP</name>
<comment type="caution">
    <text evidence="7">The sequence shown here is derived from an EMBL/GenBank/DDBJ whole genome shotgun (WGS) entry which is preliminary data.</text>
</comment>
<keyword evidence="2" id="KW-0507">mRNA processing</keyword>
<feature type="domain" description="Symplekin/Pta1 N-terminal" evidence="5">
    <location>
        <begin position="109"/>
        <end position="303"/>
    </location>
</feature>
<evidence type="ECO:0000256" key="2">
    <source>
        <dbReference type="ARBA" id="ARBA00022664"/>
    </source>
</evidence>
<evidence type="ECO:0000256" key="3">
    <source>
        <dbReference type="ARBA" id="ARBA00023242"/>
    </source>
</evidence>
<dbReference type="PANTHER" id="PTHR15245">
    <property type="entry name" value="SYMPLEKIN-RELATED"/>
    <property type="match status" value="1"/>
</dbReference>
<feature type="region of interest" description="Disordered" evidence="4">
    <location>
        <begin position="895"/>
        <end position="937"/>
    </location>
</feature>